<dbReference type="RefSeq" id="WP_036366917.1">
    <property type="nucleotide sequence ID" value="NZ_AOMT01000043.1"/>
</dbReference>
<accession>A0A066UB13</accession>
<proteinExistence type="predicted"/>
<sequence length="86" mass="10244">MSQFELFDIDSPCIGVCQMNKKGYCIGCLRNRTERQTWHTLGDDDKHRILNRIIRRQRKLMDARRQRQQAELDFFGVREQLSLDGS</sequence>
<dbReference type="PANTHER" id="PTHR35175">
    <property type="entry name" value="DUF1289 DOMAIN-CONTAINING PROTEIN"/>
    <property type="match status" value="1"/>
</dbReference>
<evidence type="ECO:0000313" key="2">
    <source>
        <dbReference type="Proteomes" id="UP000035860"/>
    </source>
</evidence>
<reference evidence="1 2" key="1">
    <citation type="journal article" date="2014" name="Genome Announc.">
        <title>Draft Genome Sequence of Moraxella bovoculi Strain 237T (ATCC BAA-1259T) Isolated from a Calf with Infectious Bovine Keratoconjunctivitis.</title>
        <authorList>
            <person name="Calcutt M.J."/>
            <person name="Foecking M.F."/>
            <person name="Martin N.T."/>
            <person name="Mhlanga-Mutangadura T."/>
            <person name="Reilly T.J."/>
        </authorList>
    </citation>
    <scope>NUCLEOTIDE SEQUENCE [LARGE SCALE GENOMIC DNA]</scope>
    <source>
        <strain evidence="1 2">237</strain>
    </source>
</reference>
<dbReference type="InterPro" id="IPR010710">
    <property type="entry name" value="DUF1289"/>
</dbReference>
<organism evidence="1 2">
    <name type="scientific">Moraxella bovoculi 237</name>
    <dbReference type="NCBI Taxonomy" id="743974"/>
    <lineage>
        <taxon>Bacteria</taxon>
        <taxon>Pseudomonadati</taxon>
        <taxon>Pseudomonadota</taxon>
        <taxon>Gammaproteobacteria</taxon>
        <taxon>Moraxellales</taxon>
        <taxon>Moraxellaceae</taxon>
        <taxon>Moraxella</taxon>
    </lineage>
</organism>
<keyword evidence="2" id="KW-1185">Reference proteome</keyword>
<dbReference type="EMBL" id="AOMT01000043">
    <property type="protein sequence ID" value="KDN24290.1"/>
    <property type="molecule type" value="Genomic_DNA"/>
</dbReference>
<evidence type="ECO:0008006" key="3">
    <source>
        <dbReference type="Google" id="ProtNLM"/>
    </source>
</evidence>
<dbReference type="Pfam" id="PF06945">
    <property type="entry name" value="DUF1289"/>
    <property type="match status" value="1"/>
</dbReference>
<dbReference type="Proteomes" id="UP000035860">
    <property type="component" value="Unassembled WGS sequence"/>
</dbReference>
<protein>
    <recommendedName>
        <fullName evidence="3">Fe-S protein</fullName>
    </recommendedName>
</protein>
<dbReference type="PANTHER" id="PTHR35175:SF1">
    <property type="entry name" value="OXIDOREDUCTASE"/>
    <property type="match status" value="1"/>
</dbReference>
<dbReference type="OrthoDB" id="8911262at2"/>
<dbReference type="GeneID" id="301976367"/>
<evidence type="ECO:0000313" key="1">
    <source>
        <dbReference type="EMBL" id="KDN24290.1"/>
    </source>
</evidence>
<comment type="caution">
    <text evidence="1">The sequence shown here is derived from an EMBL/GenBank/DDBJ whole genome shotgun (WGS) entry which is preliminary data.</text>
</comment>
<name>A0A066UB13_9GAMM</name>
<dbReference type="eggNOG" id="COG3313">
    <property type="taxonomic scope" value="Bacteria"/>
</dbReference>
<gene>
    <name evidence="1" type="ORF">MBO_09098</name>
</gene>
<dbReference type="AlphaFoldDB" id="A0A066UB13"/>